<keyword evidence="2" id="KW-1185">Reference proteome</keyword>
<proteinExistence type="predicted"/>
<dbReference type="GO" id="GO:0005524">
    <property type="term" value="F:ATP binding"/>
    <property type="evidence" value="ECO:0007669"/>
    <property type="project" value="InterPro"/>
</dbReference>
<dbReference type="SUPFAM" id="SSF56112">
    <property type="entry name" value="Protein kinase-like (PK-like)"/>
    <property type="match status" value="1"/>
</dbReference>
<evidence type="ECO:0000313" key="3">
    <source>
        <dbReference type="WBParaSite" id="PSAMB.scaffold2950size20436.g19850.t1"/>
    </source>
</evidence>
<dbReference type="InterPro" id="IPR011009">
    <property type="entry name" value="Kinase-like_dom_sf"/>
</dbReference>
<evidence type="ECO:0000313" key="2">
    <source>
        <dbReference type="Proteomes" id="UP000887566"/>
    </source>
</evidence>
<dbReference type="GO" id="GO:0004672">
    <property type="term" value="F:protein kinase activity"/>
    <property type="evidence" value="ECO:0007669"/>
    <property type="project" value="InterPro"/>
</dbReference>
<evidence type="ECO:0000259" key="1">
    <source>
        <dbReference type="PROSITE" id="PS50011"/>
    </source>
</evidence>
<dbReference type="InterPro" id="IPR000719">
    <property type="entry name" value="Prot_kinase_dom"/>
</dbReference>
<dbReference type="PROSITE" id="PS50011">
    <property type="entry name" value="PROTEIN_KINASE_DOM"/>
    <property type="match status" value="1"/>
</dbReference>
<dbReference type="Gene3D" id="3.30.200.20">
    <property type="entry name" value="Phosphorylase Kinase, domain 1"/>
    <property type="match status" value="1"/>
</dbReference>
<name>A0A914W350_9BILA</name>
<reference evidence="3" key="1">
    <citation type="submission" date="2022-11" db="UniProtKB">
        <authorList>
            <consortium name="WormBaseParasite"/>
        </authorList>
    </citation>
    <scope>IDENTIFICATION</scope>
</reference>
<dbReference type="Proteomes" id="UP000887566">
    <property type="component" value="Unplaced"/>
</dbReference>
<dbReference type="AlphaFoldDB" id="A0A914W350"/>
<organism evidence="2 3">
    <name type="scientific">Plectus sambesii</name>
    <dbReference type="NCBI Taxonomy" id="2011161"/>
    <lineage>
        <taxon>Eukaryota</taxon>
        <taxon>Metazoa</taxon>
        <taxon>Ecdysozoa</taxon>
        <taxon>Nematoda</taxon>
        <taxon>Chromadorea</taxon>
        <taxon>Plectida</taxon>
        <taxon>Plectina</taxon>
        <taxon>Plectoidea</taxon>
        <taxon>Plectidae</taxon>
        <taxon>Plectus</taxon>
    </lineage>
</organism>
<protein>
    <submittedName>
        <fullName evidence="3">Protein kinase domain-containing protein</fullName>
    </submittedName>
</protein>
<dbReference type="Pfam" id="PF00069">
    <property type="entry name" value="Pkinase"/>
    <property type="match status" value="1"/>
</dbReference>
<feature type="domain" description="Protein kinase" evidence="1">
    <location>
        <begin position="1"/>
        <end position="102"/>
    </location>
</feature>
<accession>A0A914W350</accession>
<dbReference type="WBParaSite" id="PSAMB.scaffold2950size20436.g19850.t1">
    <property type="protein sequence ID" value="PSAMB.scaffold2950size20436.g19850.t1"/>
    <property type="gene ID" value="PSAMB.scaffold2950size20436.g19850"/>
</dbReference>
<sequence length="102" mass="11823">MVLLQPNLLFALKKIKVPLSEDGVPQSVIREISALKAIERADHPNITKLIDVCHGLVNEQELYIHVIFEKCDWDLYDFLQRIPVDMSDVQIRHMAKQVLFNN</sequence>